<sequence length="248" mass="27392">MTHQITRHRHEIKRHRLTVKEKTNVTPGMIRILLEGSDLADFTSLSPDDHVKLFVQADDGTPAMRDYTPRRFDTGAGTLTLDFAVHDAGPATRWAIDAAVGDVLEIGGPRGSVTISPTFDWWLLVGDETALPAIGRRLEELPKGTRVITVVAVAGPEEEQLFSTETDHQAIWVHRPLGEAANPEPVLAALDRIDWPAGDGFVWIASEAQVARAVRDHVTSRRNHPKGWLKAAGYWKQGVADAHEKLED</sequence>
<dbReference type="InterPro" id="IPR039261">
    <property type="entry name" value="FNR_nucleotide-bd"/>
</dbReference>
<dbReference type="PANTHER" id="PTHR30157">
    <property type="entry name" value="FERRIC REDUCTASE, NADPH-DEPENDENT"/>
    <property type="match status" value="1"/>
</dbReference>
<name>A0A7W6BPC3_9SPHN</name>
<dbReference type="EMBL" id="JACIDT010000029">
    <property type="protein sequence ID" value="MBB3928641.1"/>
    <property type="molecule type" value="Genomic_DNA"/>
</dbReference>
<proteinExistence type="inferred from homology"/>
<evidence type="ECO:0000313" key="3">
    <source>
        <dbReference type="EMBL" id="MBB3928641.1"/>
    </source>
</evidence>
<evidence type="ECO:0000313" key="4">
    <source>
        <dbReference type="Proteomes" id="UP000571950"/>
    </source>
</evidence>
<dbReference type="Pfam" id="PF04954">
    <property type="entry name" value="SIP"/>
    <property type="match status" value="1"/>
</dbReference>
<dbReference type="PROSITE" id="PS51384">
    <property type="entry name" value="FAD_FR"/>
    <property type="match status" value="1"/>
</dbReference>
<dbReference type="InterPro" id="IPR017927">
    <property type="entry name" value="FAD-bd_FR_type"/>
</dbReference>
<dbReference type="Pfam" id="PF08021">
    <property type="entry name" value="FAD_binding_9"/>
    <property type="match status" value="1"/>
</dbReference>
<dbReference type="Proteomes" id="UP000571950">
    <property type="component" value="Unassembled WGS sequence"/>
</dbReference>
<dbReference type="RefSeq" id="WP_188073910.1">
    <property type="nucleotide sequence ID" value="NZ_BSPS01000049.1"/>
</dbReference>
<comment type="caution">
    <text evidence="3">The sequence shown here is derived from an EMBL/GenBank/DDBJ whole genome shotgun (WGS) entry which is preliminary data.</text>
</comment>
<dbReference type="InterPro" id="IPR039374">
    <property type="entry name" value="SIP_fam"/>
</dbReference>
<dbReference type="AlphaFoldDB" id="A0A7W6BPC3"/>
<dbReference type="Gene3D" id="3.40.50.80">
    <property type="entry name" value="Nucleotide-binding domain of ferredoxin-NADP reductase (FNR) module"/>
    <property type="match status" value="1"/>
</dbReference>
<protein>
    <submittedName>
        <fullName evidence="3">NADPH-dependent ferric siderophore reductase</fullName>
    </submittedName>
</protein>
<dbReference type="InterPro" id="IPR017938">
    <property type="entry name" value="Riboflavin_synthase-like_b-brl"/>
</dbReference>
<accession>A0A7W6BPC3</accession>
<dbReference type="InterPro" id="IPR013113">
    <property type="entry name" value="SIP_FAD-bd"/>
</dbReference>
<dbReference type="GO" id="GO:0016491">
    <property type="term" value="F:oxidoreductase activity"/>
    <property type="evidence" value="ECO:0007669"/>
    <property type="project" value="InterPro"/>
</dbReference>
<evidence type="ECO:0000259" key="2">
    <source>
        <dbReference type="PROSITE" id="PS51384"/>
    </source>
</evidence>
<dbReference type="InterPro" id="IPR007037">
    <property type="entry name" value="SIP_rossman_dom"/>
</dbReference>
<dbReference type="Gene3D" id="2.40.30.10">
    <property type="entry name" value="Translation factors"/>
    <property type="match status" value="1"/>
</dbReference>
<dbReference type="CDD" id="cd06193">
    <property type="entry name" value="siderophore_interacting"/>
    <property type="match status" value="1"/>
</dbReference>
<keyword evidence="4" id="KW-1185">Reference proteome</keyword>
<dbReference type="PANTHER" id="PTHR30157:SF0">
    <property type="entry name" value="NADPH-DEPENDENT FERRIC-CHELATE REDUCTASE"/>
    <property type="match status" value="1"/>
</dbReference>
<dbReference type="SUPFAM" id="SSF63380">
    <property type="entry name" value="Riboflavin synthase domain-like"/>
    <property type="match status" value="1"/>
</dbReference>
<feature type="domain" description="FAD-binding FR-type" evidence="2">
    <location>
        <begin position="12"/>
        <end position="116"/>
    </location>
</feature>
<comment type="similarity">
    <text evidence="1">Belongs to the SIP oxidoreductase family.</text>
</comment>
<gene>
    <name evidence="3" type="ORF">GGR43_004386</name>
</gene>
<reference evidence="3 4" key="1">
    <citation type="submission" date="2020-08" db="EMBL/GenBank/DDBJ databases">
        <title>Genomic Encyclopedia of Type Strains, Phase IV (KMG-IV): sequencing the most valuable type-strain genomes for metagenomic binning, comparative biology and taxonomic classification.</title>
        <authorList>
            <person name="Goeker M."/>
        </authorList>
    </citation>
    <scope>NUCLEOTIDE SEQUENCE [LARGE SCALE GENOMIC DNA]</scope>
    <source>
        <strain evidence="3 4">DSM 26189</strain>
    </source>
</reference>
<organism evidence="3 4">
    <name type="scientific">Sphingobium jiangsuense</name>
    <dbReference type="NCBI Taxonomy" id="870476"/>
    <lineage>
        <taxon>Bacteria</taxon>
        <taxon>Pseudomonadati</taxon>
        <taxon>Pseudomonadota</taxon>
        <taxon>Alphaproteobacteria</taxon>
        <taxon>Sphingomonadales</taxon>
        <taxon>Sphingomonadaceae</taxon>
        <taxon>Sphingobium</taxon>
    </lineage>
</organism>
<evidence type="ECO:0000256" key="1">
    <source>
        <dbReference type="ARBA" id="ARBA00035644"/>
    </source>
</evidence>